<dbReference type="EMBL" id="JABFAB010242300">
    <property type="protein sequence ID" value="MBA0671825.1"/>
    <property type="molecule type" value="Genomic_DNA"/>
</dbReference>
<evidence type="ECO:0000313" key="2">
    <source>
        <dbReference type="Proteomes" id="UP000593573"/>
    </source>
</evidence>
<reference evidence="1 2" key="1">
    <citation type="journal article" date="2019" name="Genome Biol. Evol.">
        <title>Insights into the evolution of the New World diploid cottons (Gossypium, subgenus Houzingenia) based on genome sequencing.</title>
        <authorList>
            <person name="Grover C.E."/>
            <person name="Arick M.A. 2nd"/>
            <person name="Thrash A."/>
            <person name="Conover J.L."/>
            <person name="Sanders W.S."/>
            <person name="Peterson D.G."/>
            <person name="Frelichowski J.E."/>
            <person name="Scheffler J.A."/>
            <person name="Scheffler B.E."/>
            <person name="Wendel J.F."/>
        </authorList>
    </citation>
    <scope>NUCLEOTIDE SEQUENCE [LARGE SCALE GENOMIC DNA]</scope>
    <source>
        <strain evidence="1">57</strain>
        <tissue evidence="1">Leaf</tissue>
    </source>
</reference>
<protein>
    <recommendedName>
        <fullName evidence="3">RNase H type-1 domain-containing protein</fullName>
    </recommendedName>
</protein>
<gene>
    <name evidence="1" type="ORF">Goklo_007380</name>
</gene>
<dbReference type="Proteomes" id="UP000593573">
    <property type="component" value="Unassembled WGS sequence"/>
</dbReference>
<name>A0A7J8W9R8_9ROSI</name>
<keyword evidence="2" id="KW-1185">Reference proteome</keyword>
<organism evidence="1 2">
    <name type="scientific">Gossypium klotzschianum</name>
    <dbReference type="NCBI Taxonomy" id="34286"/>
    <lineage>
        <taxon>Eukaryota</taxon>
        <taxon>Viridiplantae</taxon>
        <taxon>Streptophyta</taxon>
        <taxon>Embryophyta</taxon>
        <taxon>Tracheophyta</taxon>
        <taxon>Spermatophyta</taxon>
        <taxon>Magnoliopsida</taxon>
        <taxon>eudicotyledons</taxon>
        <taxon>Gunneridae</taxon>
        <taxon>Pentapetalae</taxon>
        <taxon>rosids</taxon>
        <taxon>malvids</taxon>
        <taxon>Malvales</taxon>
        <taxon>Malvaceae</taxon>
        <taxon>Malvoideae</taxon>
        <taxon>Gossypium</taxon>
    </lineage>
</organism>
<evidence type="ECO:0000313" key="1">
    <source>
        <dbReference type="EMBL" id="MBA0671825.1"/>
    </source>
</evidence>
<proteinExistence type="predicted"/>
<accession>A0A7J8W9R8</accession>
<dbReference type="OrthoDB" id="995925at2759"/>
<sequence>MKILDKKAFEYFISTLWNIWNSRNNAICRGNEEDANVILEHAHKLNNNLRIHNVSPQPIIPWVPRCCKWEKSLEGVIKLNADATVDSYGMSLGIIVRDSDGFFLSGKASFINKVLTLSWRSSMLSLMAFNLLPSQL</sequence>
<evidence type="ECO:0008006" key="3">
    <source>
        <dbReference type="Google" id="ProtNLM"/>
    </source>
</evidence>
<dbReference type="AlphaFoldDB" id="A0A7J8W9R8"/>
<comment type="caution">
    <text evidence="1">The sequence shown here is derived from an EMBL/GenBank/DDBJ whole genome shotgun (WGS) entry which is preliminary data.</text>
</comment>